<evidence type="ECO:0000256" key="4">
    <source>
        <dbReference type="ARBA" id="ARBA00023136"/>
    </source>
</evidence>
<dbReference type="CDD" id="cd17317">
    <property type="entry name" value="MFS_SLC22"/>
    <property type="match status" value="1"/>
</dbReference>
<feature type="transmembrane region" description="Helical" evidence="6">
    <location>
        <begin position="522"/>
        <end position="542"/>
    </location>
</feature>
<feature type="transmembrane region" description="Helical" evidence="6">
    <location>
        <begin position="243"/>
        <end position="262"/>
    </location>
</feature>
<dbReference type="OMA" id="RYQTLAY"/>
<feature type="transmembrane region" description="Helical" evidence="6">
    <location>
        <begin position="157"/>
        <end position="176"/>
    </location>
</feature>
<name>A0A913ZGT6_PATMI</name>
<organism evidence="8 9">
    <name type="scientific">Patiria miniata</name>
    <name type="common">Bat star</name>
    <name type="synonym">Asterina miniata</name>
    <dbReference type="NCBI Taxonomy" id="46514"/>
    <lineage>
        <taxon>Eukaryota</taxon>
        <taxon>Metazoa</taxon>
        <taxon>Echinodermata</taxon>
        <taxon>Eleutherozoa</taxon>
        <taxon>Asterozoa</taxon>
        <taxon>Asteroidea</taxon>
        <taxon>Valvatacea</taxon>
        <taxon>Valvatida</taxon>
        <taxon>Asterinidae</taxon>
        <taxon>Patiria</taxon>
    </lineage>
</organism>
<keyword evidence="3 6" id="KW-1133">Transmembrane helix</keyword>
<comment type="subcellular location">
    <subcellularLocation>
        <location evidence="1">Membrane</location>
        <topology evidence="1">Multi-pass membrane protein</topology>
    </subcellularLocation>
</comment>
<evidence type="ECO:0000313" key="9">
    <source>
        <dbReference type="Proteomes" id="UP000887568"/>
    </source>
</evidence>
<dbReference type="InterPro" id="IPR011701">
    <property type="entry name" value="MFS"/>
</dbReference>
<dbReference type="RefSeq" id="XP_038050998.1">
    <property type="nucleotide sequence ID" value="XM_038195070.1"/>
</dbReference>
<feature type="transmembrane region" description="Helical" evidence="6">
    <location>
        <begin position="494"/>
        <end position="516"/>
    </location>
</feature>
<feature type="region of interest" description="Disordered" evidence="5">
    <location>
        <begin position="553"/>
        <end position="596"/>
    </location>
</feature>
<evidence type="ECO:0000256" key="5">
    <source>
        <dbReference type="SAM" id="MobiDB-lite"/>
    </source>
</evidence>
<keyword evidence="4 6" id="KW-0472">Membrane</keyword>
<accession>A0A913ZGT6</accession>
<keyword evidence="9" id="KW-1185">Reference proteome</keyword>
<dbReference type="Pfam" id="PF07690">
    <property type="entry name" value="MFS_1"/>
    <property type="match status" value="1"/>
</dbReference>
<reference evidence="8" key="1">
    <citation type="submission" date="2022-11" db="UniProtKB">
        <authorList>
            <consortium name="EnsemblMetazoa"/>
        </authorList>
    </citation>
    <scope>IDENTIFICATION</scope>
</reference>
<feature type="transmembrane region" description="Helical" evidence="6">
    <location>
        <begin position="431"/>
        <end position="450"/>
    </location>
</feature>
<sequence>MDLDDIWVFLGDFGRYQTLAYILITLIGTWLPAWQIFGIIFTADRPPFHCRASEGFSVEDSVPLSPDDNGTFSQCEMYAVSEDGNGTAIVNMSRVVACTNGYDHQPIYGENTIVMELDLVCDQEILASTAQSILFCGVLAGAFIFGQLSDLIGRKTVLLVSVLLQAAAGISIAFVYEYHWFVMLWFFIGMFEQGMNLTEYVLVMEMFSPKMRSIAGCINNISWGVGVTLLAPIAYFLRDWRKMQLAISIPCLVAIPLWFVLYESVRWLLSRGRHTQAFKILRRIARFNGISPPPDGFVITHEGRNIRESAEPDGANNDLAHSNGNLATVSGSKIPDHGQDPEGAPSKEDGKKAKTHTFIDILRSWRVFRNLLIMCYSWFVNSMVYYGVSLYSSNLAGDKYFNFFLIAMVEIPAYIVVTFTLIWWGRRPTLFLFHLLAGVACVVTACLPRDPERAAEYEIPRIVSAVVGKFCITCSFGAAFLYGTEIFPTPVRNIGFGISSFFGRVGSILAPFVVYLDKVSNFIPLNIFGGLSLLAAGLVLLLPETRNKPLPETMKEAEMLGRTAPVSRSGGSRGRASEPSNNGILNVALQDEDDWL</sequence>
<evidence type="ECO:0000256" key="3">
    <source>
        <dbReference type="ARBA" id="ARBA00022989"/>
    </source>
</evidence>
<dbReference type="InterPro" id="IPR020846">
    <property type="entry name" value="MFS_dom"/>
</dbReference>
<dbReference type="GO" id="GO:0022857">
    <property type="term" value="F:transmembrane transporter activity"/>
    <property type="evidence" value="ECO:0007669"/>
    <property type="project" value="InterPro"/>
</dbReference>
<dbReference type="Proteomes" id="UP000887568">
    <property type="component" value="Unplaced"/>
</dbReference>
<proteinExistence type="predicted"/>
<dbReference type="PANTHER" id="PTHR24064">
    <property type="entry name" value="SOLUTE CARRIER FAMILY 22 MEMBER"/>
    <property type="match status" value="1"/>
</dbReference>
<keyword evidence="2 6" id="KW-0812">Transmembrane</keyword>
<feature type="compositionally biased region" description="Basic and acidic residues" evidence="5">
    <location>
        <begin position="334"/>
        <end position="351"/>
    </location>
</feature>
<feature type="transmembrane region" description="Helical" evidence="6">
    <location>
        <begin position="182"/>
        <end position="202"/>
    </location>
</feature>
<feature type="transmembrane region" description="Helical" evidence="6">
    <location>
        <begin position="462"/>
        <end position="482"/>
    </location>
</feature>
<feature type="transmembrane region" description="Helical" evidence="6">
    <location>
        <begin position="371"/>
        <end position="388"/>
    </location>
</feature>
<protein>
    <recommendedName>
        <fullName evidence="7">Major facilitator superfamily (MFS) profile domain-containing protein</fullName>
    </recommendedName>
</protein>
<dbReference type="GeneID" id="119724146"/>
<evidence type="ECO:0000313" key="8">
    <source>
        <dbReference type="EnsemblMetazoa" id="XP_038050998.1"/>
    </source>
</evidence>
<evidence type="ECO:0000256" key="6">
    <source>
        <dbReference type="SAM" id="Phobius"/>
    </source>
</evidence>
<dbReference type="GO" id="GO:0016020">
    <property type="term" value="C:membrane"/>
    <property type="evidence" value="ECO:0007669"/>
    <property type="project" value="UniProtKB-SubCell"/>
</dbReference>
<feature type="transmembrane region" description="Helical" evidence="6">
    <location>
        <begin position="400"/>
        <end position="424"/>
    </location>
</feature>
<feature type="transmembrane region" description="Helical" evidence="6">
    <location>
        <begin position="19"/>
        <end position="41"/>
    </location>
</feature>
<feature type="domain" description="Major facilitator superfamily (MFS) profile" evidence="7">
    <location>
        <begin position="89"/>
        <end position="547"/>
    </location>
</feature>
<evidence type="ECO:0000259" key="7">
    <source>
        <dbReference type="PROSITE" id="PS50850"/>
    </source>
</evidence>
<dbReference type="Gene3D" id="1.20.1250.20">
    <property type="entry name" value="MFS general substrate transporter like domains"/>
    <property type="match status" value="1"/>
</dbReference>
<evidence type="ECO:0000256" key="2">
    <source>
        <dbReference type="ARBA" id="ARBA00022692"/>
    </source>
</evidence>
<dbReference type="AlphaFoldDB" id="A0A913ZGT6"/>
<dbReference type="InterPro" id="IPR036259">
    <property type="entry name" value="MFS_trans_sf"/>
</dbReference>
<feature type="transmembrane region" description="Helical" evidence="6">
    <location>
        <begin position="214"/>
        <end position="237"/>
    </location>
</feature>
<evidence type="ECO:0000256" key="1">
    <source>
        <dbReference type="ARBA" id="ARBA00004141"/>
    </source>
</evidence>
<feature type="region of interest" description="Disordered" evidence="5">
    <location>
        <begin position="331"/>
        <end position="351"/>
    </location>
</feature>
<dbReference type="EnsemblMetazoa" id="XM_038195070.1">
    <property type="protein sequence ID" value="XP_038050998.1"/>
    <property type="gene ID" value="LOC119724146"/>
</dbReference>
<dbReference type="PROSITE" id="PS50850">
    <property type="entry name" value="MFS"/>
    <property type="match status" value="1"/>
</dbReference>
<dbReference type="OrthoDB" id="2261376at2759"/>
<dbReference type="SUPFAM" id="SSF103473">
    <property type="entry name" value="MFS general substrate transporter"/>
    <property type="match status" value="1"/>
</dbReference>